<dbReference type="AlphaFoldDB" id="A0A2T0QTI9"/>
<dbReference type="OrthoDB" id="9997256at2"/>
<evidence type="ECO:0008006" key="3">
    <source>
        <dbReference type="Google" id="ProtNLM"/>
    </source>
</evidence>
<comment type="caution">
    <text evidence="1">The sequence shown here is derived from an EMBL/GenBank/DDBJ whole genome shotgun (WGS) entry which is preliminary data.</text>
</comment>
<keyword evidence="2" id="KW-1185">Reference proteome</keyword>
<evidence type="ECO:0000313" key="2">
    <source>
        <dbReference type="Proteomes" id="UP000238083"/>
    </source>
</evidence>
<dbReference type="RefSeq" id="WP_106215582.1">
    <property type="nucleotide sequence ID" value="NZ_PVZF01000024.1"/>
</dbReference>
<sequence length="155" mass="17054">MSEDRKPLTPAQAWASYKADEAERELEKYGPDLGETHAQALARVAQMRQDAEQDPAAEMFPHADVEHVDLPAVTAGIGKDPLVVTADGQEVAVIVSLDFFNRAYAALELLEEEVAASRPRSGRTYTQEEVQAHLAEVLDTVAERNGEALDRLRDL</sequence>
<organism evidence="1 2">
    <name type="scientific">Kineococcus rhizosphaerae</name>
    <dbReference type="NCBI Taxonomy" id="559628"/>
    <lineage>
        <taxon>Bacteria</taxon>
        <taxon>Bacillati</taxon>
        <taxon>Actinomycetota</taxon>
        <taxon>Actinomycetes</taxon>
        <taxon>Kineosporiales</taxon>
        <taxon>Kineosporiaceae</taxon>
        <taxon>Kineococcus</taxon>
    </lineage>
</organism>
<reference evidence="1 2" key="1">
    <citation type="submission" date="2018-03" db="EMBL/GenBank/DDBJ databases">
        <title>Genomic Encyclopedia of Archaeal and Bacterial Type Strains, Phase II (KMG-II): from individual species to whole genera.</title>
        <authorList>
            <person name="Goeker M."/>
        </authorList>
    </citation>
    <scope>NUCLEOTIDE SEQUENCE [LARGE SCALE GENOMIC DNA]</scope>
    <source>
        <strain evidence="1 2">DSM 19711</strain>
    </source>
</reference>
<evidence type="ECO:0000313" key="1">
    <source>
        <dbReference type="EMBL" id="PRY08410.1"/>
    </source>
</evidence>
<name>A0A2T0QTI9_9ACTN</name>
<gene>
    <name evidence="1" type="ORF">CLV37_1245</name>
</gene>
<protein>
    <recommendedName>
        <fullName evidence="3">Antitoxin</fullName>
    </recommendedName>
</protein>
<proteinExistence type="predicted"/>
<dbReference type="Proteomes" id="UP000238083">
    <property type="component" value="Unassembled WGS sequence"/>
</dbReference>
<dbReference type="EMBL" id="PVZF01000024">
    <property type="protein sequence ID" value="PRY08410.1"/>
    <property type="molecule type" value="Genomic_DNA"/>
</dbReference>
<accession>A0A2T0QTI9</accession>